<comment type="caution">
    <text evidence="1">The sequence shown here is derived from an EMBL/GenBank/DDBJ whole genome shotgun (WGS) entry which is preliminary data.</text>
</comment>
<protein>
    <submittedName>
        <fullName evidence="1">Uncharacterized protein</fullName>
    </submittedName>
</protein>
<proteinExistence type="predicted"/>
<evidence type="ECO:0000313" key="1">
    <source>
        <dbReference type="EMBL" id="SDP71220.1"/>
    </source>
</evidence>
<evidence type="ECO:0000313" key="2">
    <source>
        <dbReference type="Proteomes" id="UP000198646"/>
    </source>
</evidence>
<dbReference type="Proteomes" id="UP000198646">
    <property type="component" value="Unassembled WGS sequence"/>
</dbReference>
<accession>A0ABY0SXE9</accession>
<dbReference type="EMBL" id="FNJD01000030">
    <property type="protein sequence ID" value="SDP71220.1"/>
    <property type="molecule type" value="Genomic_DNA"/>
</dbReference>
<keyword evidence="2" id="KW-1185">Reference proteome</keyword>
<organism evidence="1 2">
    <name type="scientific">Sulfitobacter litoralis</name>
    <dbReference type="NCBI Taxonomy" id="335975"/>
    <lineage>
        <taxon>Bacteria</taxon>
        <taxon>Pseudomonadati</taxon>
        <taxon>Pseudomonadota</taxon>
        <taxon>Alphaproteobacteria</taxon>
        <taxon>Rhodobacterales</taxon>
        <taxon>Roseobacteraceae</taxon>
        <taxon>Sulfitobacter</taxon>
    </lineage>
</organism>
<reference evidence="1 2" key="1">
    <citation type="submission" date="2016-10" db="EMBL/GenBank/DDBJ databases">
        <authorList>
            <person name="Varghese N."/>
            <person name="Submissions S."/>
        </authorList>
    </citation>
    <scope>NUCLEOTIDE SEQUENCE [LARGE SCALE GENOMIC DNA]</scope>
    <source>
        <strain evidence="1 2">DSM 17584</strain>
    </source>
</reference>
<gene>
    <name evidence="1" type="ORF">SAMN04488512_1307</name>
</gene>
<sequence length="154" mass="17459">MYVSDLMYRTEIWTGIFDTFPEGFVDMNDMEVSSLVDAALEIEVVEGNRLDGRVWWKKSCDLGSPYSGLLLEGYISIGGSSADVIVYDFRGGQRINYFSGNLSNDGLLIHFSGFPHQSGLNGSRIAHNPEPAKIENWEDLYCEWFTQEIQQKED</sequence>
<name>A0ABY0SXE9_9RHOB</name>